<evidence type="ECO:0000313" key="9">
    <source>
        <dbReference type="Proteomes" id="UP000281028"/>
    </source>
</evidence>
<dbReference type="PANTHER" id="PTHR10889:SF1">
    <property type="entry name" value="DEOXYRIBOSE-PHOSPHATE ALDOLASE"/>
    <property type="match status" value="1"/>
</dbReference>
<name>A0A433WJ94_9BACT</name>
<proteinExistence type="inferred from homology"/>
<dbReference type="AlphaFoldDB" id="A0A433WJ94"/>
<dbReference type="InterPro" id="IPR011343">
    <property type="entry name" value="DeoC"/>
</dbReference>
<comment type="caution">
    <text evidence="8">The sequence shown here is derived from an EMBL/GenBank/DDBJ whole genome shotgun (WGS) entry which is preliminary data.</text>
</comment>
<dbReference type="PANTHER" id="PTHR10889">
    <property type="entry name" value="DEOXYRIBOSE-PHOSPHATE ALDOLASE"/>
    <property type="match status" value="1"/>
</dbReference>
<reference evidence="8" key="1">
    <citation type="submission" date="2020-05" db="EMBL/GenBank/DDBJ databases">
        <title>Chitinophaga laudate sp. nov., isolated from a tropical peat swamp.</title>
        <authorList>
            <person name="Goh C.B.S."/>
            <person name="Lee M.S."/>
            <person name="Parimannan S."/>
            <person name="Pasbakhsh P."/>
            <person name="Yule C.M."/>
            <person name="Rajandas H."/>
            <person name="Loke S."/>
            <person name="Croft L."/>
            <person name="Tan J.B.L."/>
        </authorList>
    </citation>
    <scope>NUCLEOTIDE SEQUENCE</scope>
    <source>
        <strain evidence="8">Mgbs1</strain>
    </source>
</reference>
<dbReference type="EMBL" id="RIAR02000001">
    <property type="protein sequence ID" value="NSL88852.1"/>
    <property type="molecule type" value="Genomic_DNA"/>
</dbReference>
<keyword evidence="4 7" id="KW-0704">Schiff base</keyword>
<dbReference type="GO" id="GO:0009264">
    <property type="term" value="P:deoxyribonucleotide catabolic process"/>
    <property type="evidence" value="ECO:0007669"/>
    <property type="project" value="UniProtKB-UniRule"/>
</dbReference>
<feature type="active site" description="Proton donor/acceptor" evidence="7">
    <location>
        <position position="185"/>
    </location>
</feature>
<dbReference type="OrthoDB" id="9778711at2"/>
<dbReference type="PIRSF" id="PIRSF001357">
    <property type="entry name" value="DeoC"/>
    <property type="match status" value="1"/>
</dbReference>
<dbReference type="SUPFAM" id="SSF51569">
    <property type="entry name" value="Aldolase"/>
    <property type="match status" value="1"/>
</dbReference>
<dbReference type="InterPro" id="IPR002915">
    <property type="entry name" value="DeoC/FbaB/LacD_aldolase"/>
</dbReference>
<evidence type="ECO:0000256" key="3">
    <source>
        <dbReference type="ARBA" id="ARBA00023239"/>
    </source>
</evidence>
<accession>A0A433WJ94</accession>
<feature type="active site" description="Proton donor/acceptor" evidence="7">
    <location>
        <position position="92"/>
    </location>
</feature>
<dbReference type="CDD" id="cd00959">
    <property type="entry name" value="DeoC"/>
    <property type="match status" value="1"/>
</dbReference>
<gene>
    <name evidence="7 8" type="primary">deoC</name>
    <name evidence="8" type="ORF">ECE50_018570</name>
</gene>
<comment type="subcellular location">
    <subcellularLocation>
        <location evidence="7">Cytoplasm</location>
    </subcellularLocation>
</comment>
<evidence type="ECO:0000256" key="6">
    <source>
        <dbReference type="ARBA" id="ARBA00056337"/>
    </source>
</evidence>
<dbReference type="Proteomes" id="UP000281028">
    <property type="component" value="Unassembled WGS sequence"/>
</dbReference>
<dbReference type="Pfam" id="PF01791">
    <property type="entry name" value="DeoC"/>
    <property type="match status" value="1"/>
</dbReference>
<dbReference type="GO" id="GO:0005737">
    <property type="term" value="C:cytoplasm"/>
    <property type="evidence" value="ECO:0007669"/>
    <property type="project" value="UniProtKB-SubCell"/>
</dbReference>
<organism evidence="8 9">
    <name type="scientific">Chitinophaga solisilvae</name>
    <dbReference type="NCBI Taxonomy" id="1233460"/>
    <lineage>
        <taxon>Bacteria</taxon>
        <taxon>Pseudomonadati</taxon>
        <taxon>Bacteroidota</taxon>
        <taxon>Chitinophagia</taxon>
        <taxon>Chitinophagales</taxon>
        <taxon>Chitinophagaceae</taxon>
        <taxon>Chitinophaga</taxon>
    </lineage>
</organism>
<evidence type="ECO:0000256" key="5">
    <source>
        <dbReference type="ARBA" id="ARBA00048791"/>
    </source>
</evidence>
<keyword evidence="9" id="KW-1185">Reference proteome</keyword>
<feature type="active site" description="Schiff-base intermediate with acetaldehyde" evidence="7">
    <location>
        <position position="156"/>
    </location>
</feature>
<dbReference type="EC" id="4.1.2.4" evidence="7"/>
<evidence type="ECO:0000256" key="1">
    <source>
        <dbReference type="ARBA" id="ARBA00010936"/>
    </source>
</evidence>
<dbReference type="NCBIfam" id="TIGR00126">
    <property type="entry name" value="deoC"/>
    <property type="match status" value="1"/>
</dbReference>
<comment type="function">
    <text evidence="6 7">Catalyzes a reversible aldol reaction between acetaldehyde and D-glyceraldehyde 3-phosphate to generate 2-deoxy-D-ribose 5-phosphate.</text>
</comment>
<evidence type="ECO:0000256" key="2">
    <source>
        <dbReference type="ARBA" id="ARBA00022490"/>
    </source>
</evidence>
<keyword evidence="2 7" id="KW-0963">Cytoplasm</keyword>
<keyword evidence="3 7" id="KW-0456">Lyase</keyword>
<dbReference type="GO" id="GO:0016052">
    <property type="term" value="P:carbohydrate catabolic process"/>
    <property type="evidence" value="ECO:0007669"/>
    <property type="project" value="TreeGrafter"/>
</dbReference>
<evidence type="ECO:0000256" key="7">
    <source>
        <dbReference type="HAMAP-Rule" id="MF_00114"/>
    </source>
</evidence>
<dbReference type="HAMAP" id="MF_00114">
    <property type="entry name" value="DeoC_type1"/>
    <property type="match status" value="1"/>
</dbReference>
<comment type="similarity">
    <text evidence="1 7">Belongs to the DeoC/FbaB aldolase family. DeoC type 1 subfamily.</text>
</comment>
<dbReference type="SMART" id="SM01133">
    <property type="entry name" value="DeoC"/>
    <property type="match status" value="1"/>
</dbReference>
<comment type="catalytic activity">
    <reaction evidence="5 7">
        <text>2-deoxy-D-ribose 5-phosphate = D-glyceraldehyde 3-phosphate + acetaldehyde</text>
        <dbReference type="Rhea" id="RHEA:12821"/>
        <dbReference type="ChEBI" id="CHEBI:15343"/>
        <dbReference type="ChEBI" id="CHEBI:59776"/>
        <dbReference type="ChEBI" id="CHEBI:62877"/>
        <dbReference type="EC" id="4.1.2.4"/>
    </reaction>
</comment>
<evidence type="ECO:0000256" key="4">
    <source>
        <dbReference type="ARBA" id="ARBA00023270"/>
    </source>
</evidence>
<dbReference type="FunFam" id="3.20.20.70:FF:000044">
    <property type="entry name" value="Deoxyribose-phosphate aldolase"/>
    <property type="match status" value="1"/>
</dbReference>
<dbReference type="GO" id="GO:0004139">
    <property type="term" value="F:deoxyribose-phosphate aldolase activity"/>
    <property type="evidence" value="ECO:0007669"/>
    <property type="project" value="UniProtKB-UniRule"/>
</dbReference>
<comment type="pathway">
    <text evidence="7">Carbohydrate degradation; 2-deoxy-D-ribose 1-phosphate degradation; D-glyceraldehyde 3-phosphate and acetaldehyde from 2-deoxy-alpha-D-ribose 1-phosphate: step 2/2.</text>
</comment>
<evidence type="ECO:0000313" key="8">
    <source>
        <dbReference type="EMBL" id="NSL88852.1"/>
    </source>
</evidence>
<protein>
    <recommendedName>
        <fullName evidence="7">Deoxyribose-phosphate aldolase</fullName>
        <shortName evidence="7">DERA</shortName>
        <ecNumber evidence="7">4.1.2.4</ecNumber>
    </recommendedName>
    <alternativeName>
        <fullName evidence="7">2-deoxy-D-ribose 5-phosphate aldolase</fullName>
    </alternativeName>
    <alternativeName>
        <fullName evidence="7">Phosphodeoxyriboaldolase</fullName>
        <shortName evidence="7">Deoxyriboaldolase</shortName>
    </alternativeName>
</protein>
<dbReference type="GO" id="GO:0006018">
    <property type="term" value="P:2-deoxyribose 1-phosphate catabolic process"/>
    <property type="evidence" value="ECO:0007669"/>
    <property type="project" value="UniProtKB-UniRule"/>
</dbReference>
<dbReference type="InterPro" id="IPR013785">
    <property type="entry name" value="Aldolase_TIM"/>
</dbReference>
<dbReference type="InterPro" id="IPR028581">
    <property type="entry name" value="DeoC_typeI"/>
</dbReference>
<sequence length="233" mass="25258">MNIVHINKYIDHTILKPTTTLDDIKALCMQCVEYNFAAACVPPLYVKLAKQFLGGTDTKVATVIGFPFGYSAIEAKVAETVLAIVDGADELDVVINISAVKNKDWEYLEKEIANLMYIIREKKKVVKIIIESGVLTDEEIIGCCELYSRYGVDYMKTSTGYAEKGATVEAVKLMRANLPENIQIKASGGIRTFAFAKELIAAGATRIGASASVNIVKESADGQAGGVVQSSDY</sequence>
<dbReference type="Gene3D" id="3.20.20.70">
    <property type="entry name" value="Aldolase class I"/>
    <property type="match status" value="1"/>
</dbReference>